<dbReference type="EMBL" id="HBGA01085808">
    <property type="protein sequence ID" value="CAD9020905.1"/>
    <property type="molecule type" value="Transcribed_RNA"/>
</dbReference>
<dbReference type="AlphaFoldDB" id="A0A7S1IS14"/>
<evidence type="ECO:0000256" key="1">
    <source>
        <dbReference type="SAM" id="MobiDB-lite"/>
    </source>
</evidence>
<name>A0A7S1IS14_9EUGL</name>
<sequence length="125" mass="12921">MVSMCGPCFSTSIVSYFAALPGEKGLRILPEDCTLALHLDLSCSHTPPMSIHFNSVRCGYVHSCGPCQCPSGSPSMAGVVSSTKEGGPCIKEGGSIAVHKETNASGGHKTVISPPPHTRGQPPQS</sequence>
<proteinExistence type="predicted"/>
<accession>A0A7S1IS14</accession>
<gene>
    <name evidence="2" type="ORF">EGYM00392_LOCUS32020</name>
</gene>
<feature type="region of interest" description="Disordered" evidence="1">
    <location>
        <begin position="103"/>
        <end position="125"/>
    </location>
</feature>
<organism evidence="2">
    <name type="scientific">Eutreptiella gymnastica</name>
    <dbReference type="NCBI Taxonomy" id="73025"/>
    <lineage>
        <taxon>Eukaryota</taxon>
        <taxon>Discoba</taxon>
        <taxon>Euglenozoa</taxon>
        <taxon>Euglenida</taxon>
        <taxon>Spirocuta</taxon>
        <taxon>Euglenophyceae</taxon>
        <taxon>Eutreptiales</taxon>
        <taxon>Eutreptiaceae</taxon>
        <taxon>Eutreptiella</taxon>
    </lineage>
</organism>
<reference evidence="2" key="1">
    <citation type="submission" date="2021-01" db="EMBL/GenBank/DDBJ databases">
        <authorList>
            <person name="Corre E."/>
            <person name="Pelletier E."/>
            <person name="Niang G."/>
            <person name="Scheremetjew M."/>
            <person name="Finn R."/>
            <person name="Kale V."/>
            <person name="Holt S."/>
            <person name="Cochrane G."/>
            <person name="Meng A."/>
            <person name="Brown T."/>
            <person name="Cohen L."/>
        </authorList>
    </citation>
    <scope>NUCLEOTIDE SEQUENCE</scope>
    <source>
        <strain evidence="2">NIES-381</strain>
    </source>
</reference>
<evidence type="ECO:0000313" key="2">
    <source>
        <dbReference type="EMBL" id="CAD9020905.1"/>
    </source>
</evidence>
<protein>
    <submittedName>
        <fullName evidence="2">Uncharacterized protein</fullName>
    </submittedName>
</protein>